<organism evidence="1">
    <name type="scientific">Candidatus Iainarchaeum sp</name>
    <dbReference type="NCBI Taxonomy" id="3101447"/>
    <lineage>
        <taxon>Archaea</taxon>
        <taxon>Candidatus Iainarchaeota</taxon>
        <taxon>Candidatus Iainarchaeia</taxon>
        <taxon>Candidatus Iainarchaeales</taxon>
        <taxon>Candidatus Iainarchaeaceae</taxon>
        <taxon>Candidatus Iainarchaeum</taxon>
    </lineage>
</organism>
<reference evidence="1" key="1">
    <citation type="submission" date="2020-11" db="EMBL/GenBank/DDBJ databases">
        <title>Connecting structure to function with the recovery of over 1000 high-quality activated sludge metagenome-assembled genomes encoding full-length rRNA genes using long-read sequencing.</title>
        <authorList>
            <person name="Singleton C.M."/>
            <person name="Petriglieri F."/>
            <person name="Kristensen J.M."/>
            <person name="Kirkegaard R.H."/>
            <person name="Michaelsen T.Y."/>
            <person name="Andersen M.H."/>
            <person name="Karst S.M."/>
            <person name="Dueholm M.S."/>
            <person name="Nielsen P.H."/>
            <person name="Albertsen M."/>
        </authorList>
    </citation>
    <scope>NUCLEOTIDE SEQUENCE</scope>
    <source>
        <strain evidence="1">Fred_18-Q3-R57-64_BAT3C.431</strain>
    </source>
</reference>
<name>A0A7T9DKQ4_9ARCH</name>
<gene>
    <name evidence="1" type="ORF">IPJ89_02600</name>
</gene>
<dbReference type="EMBL" id="CP064981">
    <property type="protein sequence ID" value="QQR93104.1"/>
    <property type="molecule type" value="Genomic_DNA"/>
</dbReference>
<evidence type="ECO:0000313" key="1">
    <source>
        <dbReference type="EMBL" id="QQR93104.1"/>
    </source>
</evidence>
<accession>A0A7T9DKQ4</accession>
<proteinExistence type="predicted"/>
<dbReference type="Proteomes" id="UP000596004">
    <property type="component" value="Chromosome"/>
</dbReference>
<protein>
    <submittedName>
        <fullName evidence="1">Uncharacterized protein</fullName>
    </submittedName>
</protein>
<dbReference type="AlphaFoldDB" id="A0A7T9DKQ4"/>
<sequence length="56" mass="6346">MVFEMGMDSKNGMGYCTSNDPDFRGTFEKDSPKEELQWQFLVLGVAGRKRLGGDRL</sequence>